<dbReference type="PANTHER" id="PTHR13007:SF19">
    <property type="entry name" value="PRE-MRNA-SPLICING FACTOR 18"/>
    <property type="match status" value="1"/>
</dbReference>
<keyword evidence="7" id="KW-0539">Nucleus</keyword>
<name>A0A836B0N1_CHLIN</name>
<evidence type="ECO:0000256" key="7">
    <source>
        <dbReference type="ARBA" id="ARBA00023242"/>
    </source>
</evidence>
<evidence type="ECO:0000256" key="1">
    <source>
        <dbReference type="ARBA" id="ARBA00004123"/>
    </source>
</evidence>
<dbReference type="InterPro" id="IPR039979">
    <property type="entry name" value="PRPF18"/>
</dbReference>
<dbReference type="Pfam" id="PF08799">
    <property type="entry name" value="PRP4"/>
    <property type="match status" value="1"/>
</dbReference>
<dbReference type="SUPFAM" id="SSF47938">
    <property type="entry name" value="Functional domain of the splicing factor Prp18"/>
    <property type="match status" value="1"/>
</dbReference>
<evidence type="ECO:0000256" key="5">
    <source>
        <dbReference type="ARBA" id="ARBA00022728"/>
    </source>
</evidence>
<dbReference type="InterPro" id="IPR004098">
    <property type="entry name" value="Prp18"/>
</dbReference>
<gene>
    <name evidence="10" type="ORF">HXX76_002228</name>
</gene>
<feature type="compositionally biased region" description="Gly residues" evidence="8">
    <location>
        <begin position="469"/>
        <end position="483"/>
    </location>
</feature>
<dbReference type="InterPro" id="IPR036285">
    <property type="entry name" value="PRP4-like_sf"/>
</dbReference>
<keyword evidence="6" id="KW-0508">mRNA splicing</keyword>
<dbReference type="Gene3D" id="4.10.280.110">
    <property type="entry name" value="Pre-mRNA processing factor 4 domain"/>
    <property type="match status" value="1"/>
</dbReference>
<protein>
    <recommendedName>
        <fullName evidence="3">Pre-mRNA-splicing factor 18</fullName>
    </recommendedName>
</protein>
<feature type="compositionally biased region" description="Basic and acidic residues" evidence="8">
    <location>
        <begin position="186"/>
        <end position="195"/>
    </location>
</feature>
<evidence type="ECO:0000259" key="9">
    <source>
        <dbReference type="SMART" id="SM00500"/>
    </source>
</evidence>
<sequence>MDALKALTSKLKKEAQDVAGPNKYVKRTALEEARLQKIRDEEAKEREEKERKRKLQRSEDDAQAAKVAKNDESPPDSPTVLTKEEVIRRLRALGQPVTLFAESDFDRLKRMRKAEQEMTVNMDEDVTGVAGKGNTLIELQRMQQERARLKALGGTGGGSKAGGKAGEGGAGGKSGGDGASGAGGGDKADKDKADGEGEGEEAEDATLAAFKRAAAVLAEKRKEEAMAVEDRICKYVKQWMKEWEEDLDRRPDAMKDGVTGINATYAFEQTKRNLVPLYDRLKHRQISDELLTGLWMMVQAMRNRNYLHANDIYLKLAIGNAPWPIGVTSVGIHERSAREKISHVMNSTSHAHIMNDEATRKYFQGMKRLVTIVQRLYPTDPSRSVDFDPVPDMGKGIYGAGCPKLAYAEAEKKGELPLALPEAPHFQDKDGSVRVPEKWSYILNRFRDSSPSLRIGQEDEEGCREGAPAPGGGGKGGGGGKKH</sequence>
<evidence type="ECO:0000256" key="4">
    <source>
        <dbReference type="ARBA" id="ARBA00022664"/>
    </source>
</evidence>
<dbReference type="AlphaFoldDB" id="A0A836B0N1"/>
<dbReference type="GO" id="GO:0000350">
    <property type="term" value="P:generation of catalytic spliceosome for second transesterification step"/>
    <property type="evidence" value="ECO:0007669"/>
    <property type="project" value="TreeGrafter"/>
</dbReference>
<dbReference type="Proteomes" id="UP000650467">
    <property type="component" value="Unassembled WGS sequence"/>
</dbReference>
<dbReference type="Pfam" id="PF02840">
    <property type="entry name" value="Prp18"/>
    <property type="match status" value="1"/>
</dbReference>
<dbReference type="InterPro" id="IPR014906">
    <property type="entry name" value="PRP4-like"/>
</dbReference>
<dbReference type="GO" id="GO:0071021">
    <property type="term" value="C:U2-type post-spliceosomal complex"/>
    <property type="evidence" value="ECO:0007669"/>
    <property type="project" value="TreeGrafter"/>
</dbReference>
<dbReference type="Gene3D" id="1.20.940.10">
    <property type="entry name" value="Functional domain of the splicing factor Prp18"/>
    <property type="match status" value="1"/>
</dbReference>
<reference evidence="10" key="1">
    <citation type="journal article" date="2020" name="bioRxiv">
        <title>Comparative genomics of Chlamydomonas.</title>
        <authorList>
            <person name="Craig R.J."/>
            <person name="Hasan A.R."/>
            <person name="Ness R.W."/>
            <person name="Keightley P.D."/>
        </authorList>
    </citation>
    <scope>NUCLEOTIDE SEQUENCE</scope>
    <source>
        <strain evidence="10">SAG 7.73</strain>
    </source>
</reference>
<dbReference type="GO" id="GO:0046540">
    <property type="term" value="C:U4/U6 x U5 tri-snRNP complex"/>
    <property type="evidence" value="ECO:0007669"/>
    <property type="project" value="TreeGrafter"/>
</dbReference>
<dbReference type="GO" id="GO:0005682">
    <property type="term" value="C:U5 snRNP"/>
    <property type="evidence" value="ECO:0007669"/>
    <property type="project" value="TreeGrafter"/>
</dbReference>
<accession>A0A836B0N1</accession>
<evidence type="ECO:0000256" key="6">
    <source>
        <dbReference type="ARBA" id="ARBA00023187"/>
    </source>
</evidence>
<evidence type="ECO:0000256" key="2">
    <source>
        <dbReference type="ARBA" id="ARBA00008137"/>
    </source>
</evidence>
<evidence type="ECO:0000313" key="10">
    <source>
        <dbReference type="EMBL" id="KAG2443888.1"/>
    </source>
</evidence>
<keyword evidence="4" id="KW-0507">mRNA processing</keyword>
<feature type="region of interest" description="Disordered" evidence="8">
    <location>
        <begin position="152"/>
        <end position="205"/>
    </location>
</feature>
<dbReference type="PANTHER" id="PTHR13007">
    <property type="entry name" value="PRE-MRNA SPLICING FACTOR-RELATED"/>
    <property type="match status" value="1"/>
</dbReference>
<dbReference type="EMBL" id="JAEHOC010000003">
    <property type="protein sequence ID" value="KAG2443888.1"/>
    <property type="molecule type" value="Genomic_DNA"/>
</dbReference>
<feature type="region of interest" description="Disordered" evidence="8">
    <location>
        <begin position="1"/>
        <end position="22"/>
    </location>
</feature>
<proteinExistence type="inferred from homology"/>
<evidence type="ECO:0000256" key="3">
    <source>
        <dbReference type="ARBA" id="ARBA00018242"/>
    </source>
</evidence>
<dbReference type="SMART" id="SM00500">
    <property type="entry name" value="SFM"/>
    <property type="match status" value="1"/>
</dbReference>
<feature type="compositionally biased region" description="Basic and acidic residues" evidence="8">
    <location>
        <begin position="34"/>
        <end position="60"/>
    </location>
</feature>
<dbReference type="OrthoDB" id="10261918at2759"/>
<dbReference type="SUPFAM" id="SSF158230">
    <property type="entry name" value="PRP4-like"/>
    <property type="match status" value="1"/>
</dbReference>
<comment type="subcellular location">
    <subcellularLocation>
        <location evidence="1">Nucleus</location>
    </subcellularLocation>
</comment>
<evidence type="ECO:0000256" key="8">
    <source>
        <dbReference type="SAM" id="MobiDB-lite"/>
    </source>
</evidence>
<keyword evidence="5" id="KW-0747">Spliceosome</keyword>
<evidence type="ECO:0000313" key="11">
    <source>
        <dbReference type="Proteomes" id="UP000650467"/>
    </source>
</evidence>
<keyword evidence="11" id="KW-1185">Reference proteome</keyword>
<feature type="region of interest" description="Disordered" evidence="8">
    <location>
        <begin position="34"/>
        <end position="83"/>
    </location>
</feature>
<comment type="caution">
    <text evidence="10">The sequence shown here is derived from an EMBL/GenBank/DDBJ whole genome shotgun (WGS) entry which is preliminary data.</text>
</comment>
<feature type="region of interest" description="Disordered" evidence="8">
    <location>
        <begin position="450"/>
        <end position="483"/>
    </location>
</feature>
<comment type="similarity">
    <text evidence="2">Belongs to the PRP18 family.</text>
</comment>
<feature type="compositionally biased region" description="Gly residues" evidence="8">
    <location>
        <begin position="153"/>
        <end position="185"/>
    </location>
</feature>
<feature type="domain" description="Pre-mRNA processing factor 4 (PRP4)-like" evidence="9">
    <location>
        <begin position="81"/>
        <end position="132"/>
    </location>
</feature>
<organism evidence="10 11">
    <name type="scientific">Chlamydomonas incerta</name>
    <dbReference type="NCBI Taxonomy" id="51695"/>
    <lineage>
        <taxon>Eukaryota</taxon>
        <taxon>Viridiplantae</taxon>
        <taxon>Chlorophyta</taxon>
        <taxon>core chlorophytes</taxon>
        <taxon>Chlorophyceae</taxon>
        <taxon>CS clade</taxon>
        <taxon>Chlamydomonadales</taxon>
        <taxon>Chlamydomonadaceae</taxon>
        <taxon>Chlamydomonas</taxon>
    </lineage>
</organism>